<feature type="compositionally biased region" description="Basic and acidic residues" evidence="2">
    <location>
        <begin position="19"/>
        <end position="31"/>
    </location>
</feature>
<dbReference type="Proteomes" id="UP000051861">
    <property type="component" value="Unassembled WGS sequence"/>
</dbReference>
<feature type="coiled-coil region" evidence="1">
    <location>
        <begin position="56"/>
        <end position="121"/>
    </location>
</feature>
<feature type="region of interest" description="Disordered" evidence="2">
    <location>
        <begin position="1"/>
        <end position="46"/>
    </location>
</feature>
<accession>A0A0S7Y3R3</accession>
<evidence type="ECO:0000313" key="4">
    <source>
        <dbReference type="Proteomes" id="UP000051861"/>
    </source>
</evidence>
<dbReference type="AlphaFoldDB" id="A0A0S7Y3R3"/>
<evidence type="ECO:0000256" key="1">
    <source>
        <dbReference type="SAM" id="Coils"/>
    </source>
</evidence>
<organism evidence="3 4">
    <name type="scientific">candidate division WOR-1 bacterium DG_54_3</name>
    <dbReference type="NCBI Taxonomy" id="1703775"/>
    <lineage>
        <taxon>Bacteria</taxon>
        <taxon>Bacillati</taxon>
        <taxon>Saganbacteria</taxon>
    </lineage>
</organism>
<keyword evidence="1" id="KW-0175">Coiled coil</keyword>
<protein>
    <submittedName>
        <fullName evidence="3">Uncharacterized protein</fullName>
    </submittedName>
</protein>
<reference evidence="3 4" key="1">
    <citation type="journal article" date="2015" name="Microbiome">
        <title>Genomic resolution of linkages in carbon, nitrogen, and sulfur cycling among widespread estuary sediment bacteria.</title>
        <authorList>
            <person name="Baker B.J."/>
            <person name="Lazar C.S."/>
            <person name="Teske A.P."/>
            <person name="Dick G.J."/>
        </authorList>
    </citation>
    <scope>NUCLEOTIDE SEQUENCE [LARGE SCALE GENOMIC DNA]</scope>
    <source>
        <strain evidence="3">DG_54_3</strain>
    </source>
</reference>
<feature type="compositionally biased region" description="Basic and acidic residues" evidence="2">
    <location>
        <begin position="1"/>
        <end position="10"/>
    </location>
</feature>
<sequence length="153" mass="16975">MIRVPGEKPHVPPPITPKEAGKEVKKAEEGPRPAAPAKPGIGRGPEMDARAIAVRLAALATEAKEKEIAAEEFERILEEVIKLTGLKQPQAAMEEANRRLQKEIELELEKIKANKELMEEAEDWQKFAELLSKMNAEQVEALLGLLKQEVKAL</sequence>
<name>A0A0S7Y3R3_UNCSA</name>
<gene>
    <name evidence="3" type="ORF">AMJ44_03985</name>
</gene>
<proteinExistence type="predicted"/>
<comment type="caution">
    <text evidence="3">The sequence shown here is derived from an EMBL/GenBank/DDBJ whole genome shotgun (WGS) entry which is preliminary data.</text>
</comment>
<evidence type="ECO:0000256" key="2">
    <source>
        <dbReference type="SAM" id="MobiDB-lite"/>
    </source>
</evidence>
<dbReference type="EMBL" id="LIZX01000026">
    <property type="protein sequence ID" value="KPJ69336.1"/>
    <property type="molecule type" value="Genomic_DNA"/>
</dbReference>
<evidence type="ECO:0000313" key="3">
    <source>
        <dbReference type="EMBL" id="KPJ69336.1"/>
    </source>
</evidence>